<proteinExistence type="predicted"/>
<dbReference type="STRING" id="133412.A0A1R1Y5H2"/>
<dbReference type="InterPro" id="IPR036397">
    <property type="entry name" value="RNaseH_sf"/>
</dbReference>
<gene>
    <name evidence="2" type="ORF">AYI70_g3055</name>
</gene>
<feature type="domain" description="Integrase zinc-binding" evidence="1">
    <location>
        <begin position="49"/>
        <end position="100"/>
    </location>
</feature>
<evidence type="ECO:0000259" key="1">
    <source>
        <dbReference type="Pfam" id="PF17921"/>
    </source>
</evidence>
<dbReference type="Gene3D" id="1.10.340.70">
    <property type="match status" value="1"/>
</dbReference>
<dbReference type="Proteomes" id="UP000187283">
    <property type="component" value="Unassembled WGS sequence"/>
</dbReference>
<dbReference type="GO" id="GO:0003676">
    <property type="term" value="F:nucleic acid binding"/>
    <property type="evidence" value="ECO:0007669"/>
    <property type="project" value="InterPro"/>
</dbReference>
<dbReference type="Pfam" id="PF17921">
    <property type="entry name" value="Integrase_H2C2"/>
    <property type="match status" value="1"/>
</dbReference>
<comment type="caution">
    <text evidence="2">The sequence shown here is derived from an EMBL/GenBank/DDBJ whole genome shotgun (WGS) entry which is preliminary data.</text>
</comment>
<evidence type="ECO:0000313" key="3">
    <source>
        <dbReference type="Proteomes" id="UP000187283"/>
    </source>
</evidence>
<dbReference type="PANTHER" id="PTHR47266">
    <property type="entry name" value="ENDONUCLEASE-RELATED"/>
    <property type="match status" value="1"/>
</dbReference>
<keyword evidence="3" id="KW-1185">Reference proteome</keyword>
<dbReference type="Gene3D" id="3.30.420.10">
    <property type="entry name" value="Ribonuclease H-like superfamily/Ribonuclease H"/>
    <property type="match status" value="1"/>
</dbReference>
<sequence>MDQGIPLPEINDRARSVLLKNTNEFVYDKDNEIVYKKHINSCVPYIISSARADTVWKFHRSYGHLAPKSHLEILNKRVWWPSITKDVHNWLKICPECQISSNLDKEKHYKCLHSLEIPGPFQRWEIDFIGILPKTKNHNKWLIVAADYATNWPIVKATKEETSQVASDFN</sequence>
<dbReference type="InterPro" id="IPR041588">
    <property type="entry name" value="Integrase_H2C2"/>
</dbReference>
<dbReference type="SUPFAM" id="SSF53098">
    <property type="entry name" value="Ribonuclease H-like"/>
    <property type="match status" value="1"/>
</dbReference>
<accession>A0A1R1Y5H2</accession>
<dbReference type="AlphaFoldDB" id="A0A1R1Y5H2"/>
<dbReference type="InterPro" id="IPR012337">
    <property type="entry name" value="RNaseH-like_sf"/>
</dbReference>
<dbReference type="EMBL" id="LSSN01000830">
    <property type="protein sequence ID" value="OMJ22148.1"/>
    <property type="molecule type" value="Genomic_DNA"/>
</dbReference>
<reference evidence="2 3" key="1">
    <citation type="submission" date="2017-01" db="EMBL/GenBank/DDBJ databases">
        <authorList>
            <person name="Mah S.A."/>
            <person name="Swanson W.J."/>
            <person name="Moy G.W."/>
            <person name="Vacquier V.D."/>
        </authorList>
    </citation>
    <scope>NUCLEOTIDE SEQUENCE [LARGE SCALE GENOMIC DNA]</scope>
    <source>
        <strain evidence="2 3">GSMNP</strain>
    </source>
</reference>
<organism evidence="2 3">
    <name type="scientific">Smittium culicis</name>
    <dbReference type="NCBI Taxonomy" id="133412"/>
    <lineage>
        <taxon>Eukaryota</taxon>
        <taxon>Fungi</taxon>
        <taxon>Fungi incertae sedis</taxon>
        <taxon>Zoopagomycota</taxon>
        <taxon>Kickxellomycotina</taxon>
        <taxon>Harpellomycetes</taxon>
        <taxon>Harpellales</taxon>
        <taxon>Legeriomycetaceae</taxon>
        <taxon>Smittium</taxon>
    </lineage>
</organism>
<protein>
    <recommendedName>
        <fullName evidence="1">Integrase zinc-binding domain-containing protein</fullName>
    </recommendedName>
</protein>
<evidence type="ECO:0000313" key="2">
    <source>
        <dbReference type="EMBL" id="OMJ22148.1"/>
    </source>
</evidence>
<dbReference type="InterPro" id="IPR052160">
    <property type="entry name" value="Gypsy_RT_Integrase-like"/>
</dbReference>
<dbReference type="OrthoDB" id="412584at2759"/>
<name>A0A1R1Y5H2_9FUNG</name>